<feature type="domain" description="FAD dependent oxidoreductase" evidence="1">
    <location>
        <begin position="2"/>
        <end position="52"/>
    </location>
</feature>
<evidence type="ECO:0000259" key="1">
    <source>
        <dbReference type="Pfam" id="PF01266"/>
    </source>
</evidence>
<accession>A0A2K9E4M5</accession>
<dbReference type="KEGG" id="hsc:HVS_14055"/>
<dbReference type="RefSeq" id="WP_101303268.1">
    <property type="nucleotide sequence ID" value="NZ_CP025197.1"/>
</dbReference>
<name>A0A2K9E4M5_9FIRM</name>
<dbReference type="SUPFAM" id="SSF51905">
    <property type="entry name" value="FAD/NAD(P)-binding domain"/>
    <property type="match status" value="1"/>
</dbReference>
<dbReference type="PANTHER" id="PTHR42685:SF18">
    <property type="entry name" value="DIGERANYLGERANYLGLYCEROPHOSPHOLIPID REDUCTASE"/>
    <property type="match status" value="1"/>
</dbReference>
<dbReference type="PANTHER" id="PTHR42685">
    <property type="entry name" value="GERANYLGERANYL DIPHOSPHATE REDUCTASE"/>
    <property type="match status" value="1"/>
</dbReference>
<dbReference type="AlphaFoldDB" id="A0A2K9E4M5"/>
<evidence type="ECO:0000313" key="3">
    <source>
        <dbReference type="Proteomes" id="UP000233534"/>
    </source>
</evidence>
<dbReference type="EMBL" id="CP025197">
    <property type="protein sequence ID" value="AUG58672.1"/>
    <property type="molecule type" value="Genomic_DNA"/>
</dbReference>
<dbReference type="PRINTS" id="PR00420">
    <property type="entry name" value="RNGMNOXGNASE"/>
</dbReference>
<dbReference type="InterPro" id="IPR006076">
    <property type="entry name" value="FAD-dep_OxRdtase"/>
</dbReference>
<dbReference type="Proteomes" id="UP000233534">
    <property type="component" value="Chromosome"/>
</dbReference>
<proteinExistence type="predicted"/>
<dbReference type="Gene3D" id="3.50.50.60">
    <property type="entry name" value="FAD/NAD(P)-binding domain"/>
    <property type="match status" value="2"/>
</dbReference>
<reference evidence="2 3" key="1">
    <citation type="submission" date="2017-12" db="EMBL/GenBank/DDBJ databases">
        <title>Complete genome sequence of Herbivorax saccincola GGR1, a novel Cellulosome-producing hydrolytic bacterium in a thermophilic biogas plant, established by Illumina and Nanopore MinION sequencing.</title>
        <authorList>
            <person name="Pechtl A."/>
            <person name="Ruckert C."/>
            <person name="Koeck D.E."/>
            <person name="Maus I."/>
            <person name="Winkler A."/>
            <person name="Kalinowski J."/>
            <person name="Puhler A."/>
            <person name="Schwarz W.W."/>
            <person name="Zverlov V.V."/>
            <person name="Schluter A."/>
            <person name="Liebl W."/>
        </authorList>
    </citation>
    <scope>NUCLEOTIDE SEQUENCE [LARGE SCALE GENOMIC DNA]</scope>
    <source>
        <strain evidence="3">SR1</strain>
    </source>
</reference>
<protein>
    <submittedName>
        <fullName evidence="2">Glutamate synthase subunit beta</fullName>
    </submittedName>
</protein>
<keyword evidence="3" id="KW-1185">Reference proteome</keyword>
<dbReference type="PROSITE" id="PS51257">
    <property type="entry name" value="PROKAR_LIPOPROTEIN"/>
    <property type="match status" value="1"/>
</dbReference>
<dbReference type="InterPro" id="IPR050407">
    <property type="entry name" value="Geranylgeranyl_reductase"/>
</dbReference>
<dbReference type="Pfam" id="PF01266">
    <property type="entry name" value="DAO"/>
    <property type="match status" value="1"/>
</dbReference>
<dbReference type="InterPro" id="IPR036188">
    <property type="entry name" value="FAD/NAD-bd_sf"/>
</dbReference>
<evidence type="ECO:0000313" key="2">
    <source>
        <dbReference type="EMBL" id="AUG58672.1"/>
    </source>
</evidence>
<organism evidence="2 3">
    <name type="scientific">Acetivibrio saccincola</name>
    <dbReference type="NCBI Taxonomy" id="1677857"/>
    <lineage>
        <taxon>Bacteria</taxon>
        <taxon>Bacillati</taxon>
        <taxon>Bacillota</taxon>
        <taxon>Clostridia</taxon>
        <taxon>Eubacteriales</taxon>
        <taxon>Oscillospiraceae</taxon>
        <taxon>Acetivibrio</taxon>
    </lineage>
</organism>
<sequence>MKVAIIGGGLSGLSCAHQLEKHGIQPVIFERNSFIGDQYGHISALLGIQHRPIKDAIEYFKKNFDINITPVNTINNLTHYSPNKKKVLKGNFGYFLKRGREKDSLFSQIYSQLKNPVVKFNTLADYEPLSKEFNFVVVANGTAALTKELGCWHETIQTYIKGATVLGNFDTNTLIMWINKKYCKNGYAYLTPYNEKKASLILVVNDVNSNEIDHFWELFWYYENLNYTIVEEFKQKHETGYAYPLKVGNIYLTGNAGGSIDPFFGFGQLSSITMGVMAARSMVFGKDYEKLIEKVVLRHNRWIREMRKAYNKADNKMYDMIVTGIGLPGIKHLLYHTNFNVIRFGYYYLRLMSILRKGR</sequence>
<gene>
    <name evidence="2" type="ORF">HVS_14055</name>
</gene>